<protein>
    <recommendedName>
        <fullName evidence="6">SURF1-like protein</fullName>
    </recommendedName>
</protein>
<dbReference type="InterPro" id="IPR002994">
    <property type="entry name" value="Surf1/Shy1"/>
</dbReference>
<evidence type="ECO:0000256" key="3">
    <source>
        <dbReference type="ARBA" id="ARBA00022692"/>
    </source>
</evidence>
<evidence type="ECO:0000256" key="6">
    <source>
        <dbReference type="RuleBase" id="RU363076"/>
    </source>
</evidence>
<evidence type="ECO:0000256" key="4">
    <source>
        <dbReference type="ARBA" id="ARBA00022989"/>
    </source>
</evidence>
<sequence>MRLPFRPTFWPTVFTVPAILVMIGLSVWQVQRLHWKEGLIAERVERTTADPVPLPPPGADLAPFEFRRVAVTGSFDHAHEFYLAARSQNGNVGYWIVTPLKIDPNEPNGGETVLIERGWVPENMKLPETRAAGQVSGTVTIDGILRLPQQKATFQPDNEPAKNVWFYLSPAEMVEAAGIPARTDLYLDADLAPNPGGFPIGGQARINLPNDHLQYAITWALLALSLAVVYVIFHLKLERERGQR</sequence>
<dbReference type="Proteomes" id="UP001230156">
    <property type="component" value="Unassembled WGS sequence"/>
</dbReference>
<dbReference type="PANTHER" id="PTHR23427:SF2">
    <property type="entry name" value="SURFEIT LOCUS PROTEIN 1"/>
    <property type="match status" value="1"/>
</dbReference>
<proteinExistence type="inferred from homology"/>
<dbReference type="EMBL" id="JAUYVI010000002">
    <property type="protein sequence ID" value="MDQ7247012.1"/>
    <property type="molecule type" value="Genomic_DNA"/>
</dbReference>
<evidence type="ECO:0000313" key="8">
    <source>
        <dbReference type="Proteomes" id="UP001230156"/>
    </source>
</evidence>
<organism evidence="7 8">
    <name type="scientific">Dongia sedimenti</name>
    <dbReference type="NCBI Taxonomy" id="3064282"/>
    <lineage>
        <taxon>Bacteria</taxon>
        <taxon>Pseudomonadati</taxon>
        <taxon>Pseudomonadota</taxon>
        <taxon>Alphaproteobacteria</taxon>
        <taxon>Rhodospirillales</taxon>
        <taxon>Dongiaceae</taxon>
        <taxon>Dongia</taxon>
    </lineage>
</organism>
<dbReference type="CDD" id="cd06662">
    <property type="entry name" value="SURF1"/>
    <property type="match status" value="1"/>
</dbReference>
<keyword evidence="3 6" id="KW-0812">Transmembrane</keyword>
<dbReference type="PROSITE" id="PS50895">
    <property type="entry name" value="SURF1"/>
    <property type="match status" value="1"/>
</dbReference>
<gene>
    <name evidence="7" type="ORF">Q8A70_05020</name>
</gene>
<evidence type="ECO:0000256" key="2">
    <source>
        <dbReference type="ARBA" id="ARBA00007165"/>
    </source>
</evidence>
<evidence type="ECO:0000256" key="1">
    <source>
        <dbReference type="ARBA" id="ARBA00004370"/>
    </source>
</evidence>
<keyword evidence="5 6" id="KW-0472">Membrane</keyword>
<feature type="transmembrane region" description="Helical" evidence="6">
    <location>
        <begin position="213"/>
        <end position="235"/>
    </location>
</feature>
<comment type="caution">
    <text evidence="7">The sequence shown here is derived from an EMBL/GenBank/DDBJ whole genome shotgun (WGS) entry which is preliminary data.</text>
</comment>
<dbReference type="PANTHER" id="PTHR23427">
    <property type="entry name" value="SURFEIT LOCUS PROTEIN"/>
    <property type="match status" value="1"/>
</dbReference>
<keyword evidence="6" id="KW-1003">Cell membrane</keyword>
<keyword evidence="4 6" id="KW-1133">Transmembrane helix</keyword>
<accession>A0ABU0YH16</accession>
<reference evidence="8" key="1">
    <citation type="submission" date="2023-08" db="EMBL/GenBank/DDBJ databases">
        <title>Rhodospirillaceae gen. nov., a novel taxon isolated from the Yangtze River Yuezi River estuary sludge.</title>
        <authorList>
            <person name="Ruan L."/>
        </authorList>
    </citation>
    <scope>NUCLEOTIDE SEQUENCE [LARGE SCALE GENOMIC DNA]</scope>
    <source>
        <strain evidence="8">R-7</strain>
    </source>
</reference>
<feature type="transmembrane region" description="Helical" evidence="6">
    <location>
        <begin position="9"/>
        <end position="28"/>
    </location>
</feature>
<dbReference type="RefSeq" id="WP_379954422.1">
    <property type="nucleotide sequence ID" value="NZ_JAUYVI010000002.1"/>
</dbReference>
<dbReference type="InterPro" id="IPR045214">
    <property type="entry name" value="Surf1/Surf4"/>
</dbReference>
<evidence type="ECO:0000256" key="5">
    <source>
        <dbReference type="ARBA" id="ARBA00023136"/>
    </source>
</evidence>
<dbReference type="Pfam" id="PF02104">
    <property type="entry name" value="SURF1"/>
    <property type="match status" value="1"/>
</dbReference>
<keyword evidence="8" id="KW-1185">Reference proteome</keyword>
<comment type="subcellular location">
    <subcellularLocation>
        <location evidence="6">Cell membrane</location>
        <topology evidence="6">Multi-pass membrane protein</topology>
    </subcellularLocation>
    <subcellularLocation>
        <location evidence="1">Membrane</location>
    </subcellularLocation>
</comment>
<comment type="similarity">
    <text evidence="2 6">Belongs to the SURF1 family.</text>
</comment>
<evidence type="ECO:0000313" key="7">
    <source>
        <dbReference type="EMBL" id="MDQ7247012.1"/>
    </source>
</evidence>
<name>A0ABU0YH16_9PROT</name>